<dbReference type="Gene3D" id="3.40.50.2000">
    <property type="entry name" value="Glycogen Phosphorylase B"/>
    <property type="match status" value="5"/>
</dbReference>
<dbReference type="InterPro" id="IPR002201">
    <property type="entry name" value="Glyco_trans_9"/>
</dbReference>
<name>A0A1Y1BLL7_9BURK</name>
<evidence type="ECO:0000259" key="2">
    <source>
        <dbReference type="Pfam" id="PF00534"/>
    </source>
</evidence>
<dbReference type="InterPro" id="IPR001296">
    <property type="entry name" value="Glyco_trans_1"/>
</dbReference>
<reference evidence="3 4" key="1">
    <citation type="journal article" date="2017" name="Genome Announc.">
        <title>Complete Genome Sequence of Burkholderia stabilis FERMP-21014.</title>
        <authorList>
            <person name="Konishi K."/>
            <person name="Kumagai T."/>
            <person name="Sakasegawa S."/>
            <person name="Tamura T."/>
        </authorList>
    </citation>
    <scope>NUCLEOTIDE SEQUENCE [LARGE SCALE GENOMIC DNA]</scope>
    <source>
        <strain evidence="3 4">FERMP-21014</strain>
    </source>
</reference>
<dbReference type="Pfam" id="PF01075">
    <property type="entry name" value="Glyco_transf_9"/>
    <property type="match status" value="1"/>
</dbReference>
<accession>A0A1Y1BLL7</accession>
<feature type="domain" description="Glycosyl transferase family 1" evidence="2">
    <location>
        <begin position="1027"/>
        <end position="1170"/>
    </location>
</feature>
<protein>
    <submittedName>
        <fullName evidence="3">Group 1 glycosyl transferase</fullName>
    </submittedName>
</protein>
<dbReference type="AlphaFoldDB" id="A0A1Y1BLL7"/>
<evidence type="ECO:0000256" key="1">
    <source>
        <dbReference type="ARBA" id="ARBA00022679"/>
    </source>
</evidence>
<dbReference type="GO" id="GO:0016757">
    <property type="term" value="F:glycosyltransferase activity"/>
    <property type="evidence" value="ECO:0007669"/>
    <property type="project" value="InterPro"/>
</dbReference>
<keyword evidence="1 3" id="KW-0808">Transferase</keyword>
<proteinExistence type="predicted"/>
<dbReference type="GO" id="GO:0009103">
    <property type="term" value="P:lipopolysaccharide biosynthetic process"/>
    <property type="evidence" value="ECO:0007669"/>
    <property type="project" value="TreeGrafter"/>
</dbReference>
<dbReference type="CDD" id="cd03809">
    <property type="entry name" value="GT4_MtfB-like"/>
    <property type="match status" value="2"/>
</dbReference>
<dbReference type="Proteomes" id="UP000218432">
    <property type="component" value="Chromosome 1"/>
</dbReference>
<dbReference type="SUPFAM" id="SSF53756">
    <property type="entry name" value="UDP-Glycosyltransferase/glycogen phosphorylase"/>
    <property type="match status" value="3"/>
</dbReference>
<dbReference type="RefSeq" id="WP_096472625.1">
    <property type="nucleotide sequence ID" value="NZ_AP018111.1"/>
</dbReference>
<evidence type="ECO:0000313" key="3">
    <source>
        <dbReference type="EMBL" id="BAX59986.1"/>
    </source>
</evidence>
<dbReference type="EMBL" id="AP018111">
    <property type="protein sequence ID" value="BAX59986.1"/>
    <property type="molecule type" value="Genomic_DNA"/>
</dbReference>
<dbReference type="PANTHER" id="PTHR46401:SF2">
    <property type="entry name" value="GLYCOSYLTRANSFERASE WBBK-RELATED"/>
    <property type="match status" value="1"/>
</dbReference>
<dbReference type="CDD" id="cd03789">
    <property type="entry name" value="GT9_LPS_heptosyltransferase"/>
    <property type="match status" value="1"/>
</dbReference>
<evidence type="ECO:0000313" key="4">
    <source>
        <dbReference type="Proteomes" id="UP000218432"/>
    </source>
</evidence>
<organism evidence="3 4">
    <name type="scientific">Burkholderia stabilis</name>
    <dbReference type="NCBI Taxonomy" id="95485"/>
    <lineage>
        <taxon>Bacteria</taxon>
        <taxon>Pseudomonadati</taxon>
        <taxon>Pseudomonadota</taxon>
        <taxon>Betaproteobacteria</taxon>
        <taxon>Burkholderiales</taxon>
        <taxon>Burkholderiaceae</taxon>
        <taxon>Burkholderia</taxon>
        <taxon>Burkholderia cepacia complex</taxon>
    </lineage>
</organism>
<dbReference type="Pfam" id="PF00534">
    <property type="entry name" value="Glycos_transf_1"/>
    <property type="match status" value="2"/>
</dbReference>
<dbReference type="PANTHER" id="PTHR46401">
    <property type="entry name" value="GLYCOSYLTRANSFERASE WBBK-RELATED"/>
    <property type="match status" value="1"/>
</dbReference>
<sequence length="1218" mass="135099">MRIVIDMQGAQTESRFRGIGRYSLSLALAIARNAGHHEIYLALSGLFPETIGPIRQAFRGLVPQERIRVWQAPGPMRWVDPQNESRRAVAERVREAFLETLDPDIVLVTSLFEGLGDDAVISIGALGEPLPTAVILYDLIPLINPDEQYRTNPVYRGYYADRIENLKRARHLLAISESARQEALGALPFSPEKVTNVSGACDEMFTRVVPDADQLATLKKRLGVTRPFIMYTGGADARKNLPRLIEAFADLPDTSRQHHQLLFVGRMPQSEVSALRAHAQRVGLRADELLFSDYISDEELLALFSTCRLFVFPSLHEGFGLPPLEAMACGAVVIAADAASLPEVMGSPEALFDPQSVPAISAKMHQALTDEGLRARLLENARTQAQAFSWDRSAKLVLRAIAPFERTRESRTARAVTFERTTLFEPKIKRILLLKLDHMGDLLLAVPAISRLRARYPKASIDVVVGSWNQALAQTLPFFDRVLTLDYFKRKSSLQAELSDGSLVEFVKQLGFYDLAIDLRRQPDTRFVLAQVEAGLKVGYGSLNPAIDAKLDIALPTYQDLPFVETPLNRISISEQMLALVDALPAHPSDYVVLPPLTAPLQQHTRAVALFPYAGGDAKEWPVERFHELARRLAADSTVEHVSVFFASEKEAQRFSFDGLEKVVIQAGLSIPELMQHLAGHQLCVANNSGGAHMAAYLGVTALGVYGGLETAHEWAPVFGNSYVLHNEAACSPCHIPARRDCPHNFFCLDDITVDEVYARCRELLAQNGKALPTIQSRPSIKSTRKKLFQALAPLVRQCNEDELSQVAQGIALSLPTRTRRALFVDVSELVSHDARTGIQRVVRSILSELLKDPPKDFEVWPVYATHDRTGYFYAKRLRSRFMGQGDPGAVQEDPIDFQAGDIFLGLDLNPYGIGVQEAFLDEMSRQGVRIQFVVYDLLCVQMPSYFAPGSEELFGKWLNTISRYDGVVCGSRTVADEFTQWLREHQPQRQGALEVGWFHYGADVQNSHPSSGMPSDAPRILKALRDAPSFLMVGTVEPRKGHAQALAAFEQLWQEGTAVNLVIVGKSGWLVEKLVARLRAHPELGKRLFWLESISDEYLEQVYGACCCLLAASEGEGFGLPLIEAGRKHLPILARDLPVFREVALDHAHYFHGTSGEALAEAVTHWLTLYRQGAQPKSEGMPTLTWQASVQQLLGSVLPTRQVIAAVTRMEVSAETE</sequence>
<feature type="domain" description="Glycosyl transferase family 1" evidence="2">
    <location>
        <begin position="224"/>
        <end position="383"/>
    </location>
</feature>
<gene>
    <name evidence="3" type="ORF">BSFP_028310</name>
</gene>